<comment type="caution">
    <text evidence="2">The sequence shown here is derived from an EMBL/GenBank/DDBJ whole genome shotgun (WGS) entry which is preliminary data.</text>
</comment>
<evidence type="ECO:0000256" key="1">
    <source>
        <dbReference type="SAM" id="SignalP"/>
    </source>
</evidence>
<protein>
    <recommendedName>
        <fullName evidence="4">Secreted protein</fullName>
    </recommendedName>
</protein>
<evidence type="ECO:0008006" key="4">
    <source>
        <dbReference type="Google" id="ProtNLM"/>
    </source>
</evidence>
<reference evidence="2" key="2">
    <citation type="submission" date="2023-07" db="EMBL/GenBank/DDBJ databases">
        <authorList>
            <consortium name="Lawrence Berkeley National Laboratory"/>
            <person name="Haridas S."/>
            <person name="Hensen N."/>
            <person name="Bonometti L."/>
            <person name="Westerberg I."/>
            <person name="Brannstrom I.O."/>
            <person name="Guillou S."/>
            <person name="Cros-Aarteil S."/>
            <person name="Calhoun S."/>
            <person name="Kuo A."/>
            <person name="Mondo S."/>
            <person name="Pangilinan J."/>
            <person name="Riley R."/>
            <person name="LaButti K."/>
            <person name="Andreopoulos B."/>
            <person name="Lipzen A."/>
            <person name="Chen C."/>
            <person name="Yanf M."/>
            <person name="Daum C."/>
            <person name="Ng V."/>
            <person name="Clum A."/>
            <person name="Steindorff A."/>
            <person name="Ohm R."/>
            <person name="Martin F."/>
            <person name="Silar P."/>
            <person name="Natvig D."/>
            <person name="Lalanne C."/>
            <person name="Gautier V."/>
            <person name="Ament-velasquez S.L."/>
            <person name="Kruys A."/>
            <person name="Hutchinson M.I."/>
            <person name="Powell A.J."/>
            <person name="Barry K."/>
            <person name="Miller A.N."/>
            <person name="Grigoriev I.V."/>
            <person name="Debuchy R."/>
            <person name="Gladieux P."/>
            <person name="Thoren M.H."/>
            <person name="Johannesson H."/>
        </authorList>
    </citation>
    <scope>NUCLEOTIDE SEQUENCE</scope>
    <source>
        <strain evidence="2">FGSC 1904</strain>
    </source>
</reference>
<evidence type="ECO:0000313" key="3">
    <source>
        <dbReference type="Proteomes" id="UP001281003"/>
    </source>
</evidence>
<accession>A0AAE0U9G5</accession>
<dbReference type="Proteomes" id="UP001281003">
    <property type="component" value="Unassembled WGS sequence"/>
</dbReference>
<organism evidence="2 3">
    <name type="scientific">Sordaria brevicollis</name>
    <dbReference type="NCBI Taxonomy" id="83679"/>
    <lineage>
        <taxon>Eukaryota</taxon>
        <taxon>Fungi</taxon>
        <taxon>Dikarya</taxon>
        <taxon>Ascomycota</taxon>
        <taxon>Pezizomycotina</taxon>
        <taxon>Sordariomycetes</taxon>
        <taxon>Sordariomycetidae</taxon>
        <taxon>Sordariales</taxon>
        <taxon>Sordariaceae</taxon>
        <taxon>Sordaria</taxon>
    </lineage>
</organism>
<feature type="signal peptide" evidence="1">
    <location>
        <begin position="1"/>
        <end position="24"/>
    </location>
</feature>
<proteinExistence type="predicted"/>
<dbReference type="AlphaFoldDB" id="A0AAE0U9G5"/>
<feature type="chain" id="PRO_5042121341" description="Secreted protein" evidence="1">
    <location>
        <begin position="25"/>
        <end position="139"/>
    </location>
</feature>
<sequence length="139" mass="15582">MITNTQARALMMCLLSWARIPVFGTRNLQVTDTDSDLDSWTGWIRPAVETLVGTLVNFEAATLTTSEFVTQGEIWSKTASKPVAQHSWCLPSGRTESGHCLHVGLCSCHHRSYFGRSMLSNDFVFWLDSIPFDMGRPKL</sequence>
<reference evidence="2" key="1">
    <citation type="journal article" date="2023" name="Mol. Phylogenet. Evol.">
        <title>Genome-scale phylogeny and comparative genomics of the fungal order Sordariales.</title>
        <authorList>
            <person name="Hensen N."/>
            <person name="Bonometti L."/>
            <person name="Westerberg I."/>
            <person name="Brannstrom I.O."/>
            <person name="Guillou S."/>
            <person name="Cros-Aarteil S."/>
            <person name="Calhoun S."/>
            <person name="Haridas S."/>
            <person name="Kuo A."/>
            <person name="Mondo S."/>
            <person name="Pangilinan J."/>
            <person name="Riley R."/>
            <person name="LaButti K."/>
            <person name="Andreopoulos B."/>
            <person name="Lipzen A."/>
            <person name="Chen C."/>
            <person name="Yan M."/>
            <person name="Daum C."/>
            <person name="Ng V."/>
            <person name="Clum A."/>
            <person name="Steindorff A."/>
            <person name="Ohm R.A."/>
            <person name="Martin F."/>
            <person name="Silar P."/>
            <person name="Natvig D.O."/>
            <person name="Lalanne C."/>
            <person name="Gautier V."/>
            <person name="Ament-Velasquez S.L."/>
            <person name="Kruys A."/>
            <person name="Hutchinson M.I."/>
            <person name="Powell A.J."/>
            <person name="Barry K."/>
            <person name="Miller A.N."/>
            <person name="Grigoriev I.V."/>
            <person name="Debuchy R."/>
            <person name="Gladieux P."/>
            <person name="Hiltunen Thoren M."/>
            <person name="Johannesson H."/>
        </authorList>
    </citation>
    <scope>NUCLEOTIDE SEQUENCE</scope>
    <source>
        <strain evidence="2">FGSC 1904</strain>
    </source>
</reference>
<dbReference type="EMBL" id="JAUTDP010000010">
    <property type="protein sequence ID" value="KAK3395424.1"/>
    <property type="molecule type" value="Genomic_DNA"/>
</dbReference>
<name>A0AAE0U9G5_SORBR</name>
<keyword evidence="3" id="KW-1185">Reference proteome</keyword>
<gene>
    <name evidence="2" type="ORF">B0T20DRAFT_34587</name>
</gene>
<evidence type="ECO:0000313" key="2">
    <source>
        <dbReference type="EMBL" id="KAK3395424.1"/>
    </source>
</evidence>
<keyword evidence="1" id="KW-0732">Signal</keyword>